<feature type="transmembrane region" description="Helical" evidence="1">
    <location>
        <begin position="56"/>
        <end position="80"/>
    </location>
</feature>
<organism evidence="2 3">
    <name type="scientific">Pontibacter virosus</name>
    <dbReference type="NCBI Taxonomy" id="1765052"/>
    <lineage>
        <taxon>Bacteria</taxon>
        <taxon>Pseudomonadati</taxon>
        <taxon>Bacteroidota</taxon>
        <taxon>Cytophagia</taxon>
        <taxon>Cytophagales</taxon>
        <taxon>Hymenobacteraceae</taxon>
        <taxon>Pontibacter</taxon>
    </lineage>
</organism>
<feature type="transmembrane region" description="Helical" evidence="1">
    <location>
        <begin position="30"/>
        <end position="50"/>
    </location>
</feature>
<keyword evidence="3" id="KW-1185">Reference proteome</keyword>
<evidence type="ECO:0000256" key="1">
    <source>
        <dbReference type="SAM" id="Phobius"/>
    </source>
</evidence>
<feature type="transmembrane region" description="Helical" evidence="1">
    <location>
        <begin position="6"/>
        <end position="23"/>
    </location>
</feature>
<dbReference type="Proteomes" id="UP000245466">
    <property type="component" value="Unassembled WGS sequence"/>
</dbReference>
<keyword evidence="1" id="KW-0472">Membrane</keyword>
<sequence length="90" mass="10406">MFLYLAILFFTVPFLVSLILSRVRLRSYFAYPLSTILVLALPAILIFFDLMPIEGLILTLTMAFFIPLLMLTQYLANLVFENKKVKKNIT</sequence>
<gene>
    <name evidence="2" type="ORF">C8E01_1304</name>
</gene>
<accession>A0A2U1AI02</accession>
<keyword evidence="1" id="KW-0812">Transmembrane</keyword>
<name>A0A2U1AI02_9BACT</name>
<dbReference type="EMBL" id="QEKI01000030">
    <property type="protein sequence ID" value="PVY36034.1"/>
    <property type="molecule type" value="Genomic_DNA"/>
</dbReference>
<reference evidence="2 3" key="1">
    <citation type="submission" date="2018-04" db="EMBL/GenBank/DDBJ databases">
        <title>Genomic Encyclopedia of Type Strains, Phase IV (KMG-IV): sequencing the most valuable type-strain genomes for metagenomic binning, comparative biology and taxonomic classification.</title>
        <authorList>
            <person name="Goeker M."/>
        </authorList>
    </citation>
    <scope>NUCLEOTIDE SEQUENCE [LARGE SCALE GENOMIC DNA]</scope>
    <source>
        <strain evidence="2 3">DSM 100231</strain>
    </source>
</reference>
<comment type="caution">
    <text evidence="2">The sequence shown here is derived from an EMBL/GenBank/DDBJ whole genome shotgun (WGS) entry which is preliminary data.</text>
</comment>
<evidence type="ECO:0000313" key="3">
    <source>
        <dbReference type="Proteomes" id="UP000245466"/>
    </source>
</evidence>
<evidence type="ECO:0000313" key="2">
    <source>
        <dbReference type="EMBL" id="PVY36034.1"/>
    </source>
</evidence>
<keyword evidence="1" id="KW-1133">Transmembrane helix</keyword>
<proteinExistence type="predicted"/>
<protein>
    <submittedName>
        <fullName evidence="2">Uncharacterized protein</fullName>
    </submittedName>
</protein>
<dbReference type="AlphaFoldDB" id="A0A2U1AI02"/>